<evidence type="ECO:0008006" key="8">
    <source>
        <dbReference type="Google" id="ProtNLM"/>
    </source>
</evidence>
<evidence type="ECO:0000313" key="6">
    <source>
        <dbReference type="EMBL" id="QRC94060.1"/>
    </source>
</evidence>
<dbReference type="PANTHER" id="PTHR23113:SF348">
    <property type="entry name" value="GUANYL-NUCLEOTIDE EXCHANGE FACTOR RASGEF, PUTATIVE (AFU_ORTHOLOGUE AFUA_1G04700)-RELATED"/>
    <property type="match status" value="1"/>
</dbReference>
<feature type="compositionally biased region" description="Low complexity" evidence="3">
    <location>
        <begin position="172"/>
        <end position="189"/>
    </location>
</feature>
<evidence type="ECO:0000256" key="1">
    <source>
        <dbReference type="ARBA" id="ARBA00022658"/>
    </source>
</evidence>
<evidence type="ECO:0000259" key="4">
    <source>
        <dbReference type="PROSITE" id="PS50009"/>
    </source>
</evidence>
<name>A0A7U2EVV0_PHANO</name>
<dbReference type="Pfam" id="PF00618">
    <property type="entry name" value="RasGEF_N"/>
    <property type="match status" value="1"/>
</dbReference>
<feature type="domain" description="Ras-GEF" evidence="4">
    <location>
        <begin position="691"/>
        <end position="963"/>
    </location>
</feature>
<dbReference type="Gene3D" id="3.40.50.300">
    <property type="entry name" value="P-loop containing nucleotide triphosphate hydrolases"/>
    <property type="match status" value="1"/>
</dbReference>
<dbReference type="GO" id="GO:0005085">
    <property type="term" value="F:guanyl-nucleotide exchange factor activity"/>
    <property type="evidence" value="ECO:0007669"/>
    <property type="project" value="UniProtKB-KW"/>
</dbReference>
<dbReference type="InterPro" id="IPR023578">
    <property type="entry name" value="Ras_GEF_dom_sf"/>
</dbReference>
<feature type="compositionally biased region" description="Low complexity" evidence="3">
    <location>
        <begin position="77"/>
        <end position="88"/>
    </location>
</feature>
<keyword evidence="7" id="KW-1185">Reference proteome</keyword>
<gene>
    <name evidence="6" type="ORF">JI435_073380</name>
</gene>
<sequence>MPARAAPPTSPLGGSCHTPTRNLDVAPTTVSDHGEHHVDAPMPATGGGRAVHAASAKRSEKSKSVESMQPPPRRESVTGSSSTTTTRRPALKGRAYSTPIAPKLNDKGVVDDNASLYSQDGEEIADDAFFQRYHFPQPVESTKEEASESEVDSSSDTEGPLSPTHIHNRQPSAQAASEASSGESNNDAAPTMLDMNIAVIGAPGTGKTTFMQKALGLADTTPPTQCHRKWTIDNIPYVVRFVELKIDDIHVKPGNVIEWPKAADDAAPPRIDGAITMYDVTVKESLAGVPELMSILAKAHIPFVLVACKCDQHPAHREVDPSVVEQKAKTFLGDVRVFQSSASSADTQRECLTFVTRTVIAAKRPRSQASTARRRANSSAVRSIHKDMWRKHERASSEISVRYRPASTEGKGHRYKPSDANKTFFNADESPGYDSQESDDQDSDTAQSIMSVKPSDETGYTFDQLVDRLLAQPMSKNDSKFVAIFLALYRKFATPGQLLDAILKRFDALSKDKSLPIMRVVAHLRYLAVLEEWVSHYPGDFAYPTTRRLIRKFASALASSREYAVAANEIIHDLEWVIQDDDTEWACNDRLRAQNDQIPVFHHSVLDEDSDEGDFTKSFGDLTFSGDRTSIARDSVLTTRTKNTNSTIGSLGSSQALLTQVEKNERLAQQLEPNPIKPLSKIQWHQLMSESDEAIAKELTRIDWIMFSSVRPRDLVRHVSLNAEERKRCRNLENVTRMTEHFNHVFYLVQNYILLRDKPKHRALMLEKWMKIARQLRKLNNYNSLTAIISGIKSAPVHRLLATRDLVPQATTHDFLKLDILMGSQKSHFAYRLAWDNSSGERIPYIPLHRRDLVSASEGNSTIVGDKKKTDSALAPHPGVNVFAAVLGRDSKEAPPGGVVGKERINWKKFEIMGDVIVSVQRAQGTPYPSWPKCEEIRNLVLDVKIAKDEDPLYERSTHLEAPGAGEKGRFAKWFREPRLSLPHLPPSQNYQAADSPLNYVRI</sequence>
<evidence type="ECO:0000256" key="3">
    <source>
        <dbReference type="SAM" id="MobiDB-lite"/>
    </source>
</evidence>
<dbReference type="PROSITE" id="PS50009">
    <property type="entry name" value="RASGEF_CAT"/>
    <property type="match status" value="1"/>
</dbReference>
<evidence type="ECO:0000259" key="5">
    <source>
        <dbReference type="PROSITE" id="PS50212"/>
    </source>
</evidence>
<dbReference type="InterPro" id="IPR027417">
    <property type="entry name" value="P-loop_NTPase"/>
</dbReference>
<evidence type="ECO:0000256" key="2">
    <source>
        <dbReference type="PROSITE-ProRule" id="PRU00168"/>
    </source>
</evidence>
<dbReference type="Gene3D" id="1.20.870.10">
    <property type="entry name" value="Son of sevenless (SoS) protein Chain: S domain 1"/>
    <property type="match status" value="1"/>
</dbReference>
<dbReference type="VEuPathDB" id="FungiDB:JI435_073380"/>
<feature type="region of interest" description="Disordered" evidence="3">
    <location>
        <begin position="138"/>
        <end position="189"/>
    </location>
</feature>
<organism evidence="6 7">
    <name type="scientific">Phaeosphaeria nodorum (strain SN15 / ATCC MYA-4574 / FGSC 10173)</name>
    <name type="common">Glume blotch fungus</name>
    <name type="synonym">Parastagonospora nodorum</name>
    <dbReference type="NCBI Taxonomy" id="321614"/>
    <lineage>
        <taxon>Eukaryota</taxon>
        <taxon>Fungi</taxon>
        <taxon>Dikarya</taxon>
        <taxon>Ascomycota</taxon>
        <taxon>Pezizomycotina</taxon>
        <taxon>Dothideomycetes</taxon>
        <taxon>Pleosporomycetidae</taxon>
        <taxon>Pleosporales</taxon>
        <taxon>Pleosporineae</taxon>
        <taxon>Phaeosphaeriaceae</taxon>
        <taxon>Parastagonospora</taxon>
    </lineage>
</organism>
<feature type="region of interest" description="Disordered" evidence="3">
    <location>
        <begin position="1"/>
        <end position="111"/>
    </location>
</feature>
<dbReference type="PROSITE" id="PS50212">
    <property type="entry name" value="RASGEF_NTER"/>
    <property type="match status" value="1"/>
</dbReference>
<dbReference type="InterPro" id="IPR036964">
    <property type="entry name" value="RASGEF_cat_dom_sf"/>
</dbReference>
<dbReference type="SMART" id="SM00147">
    <property type="entry name" value="RasGEF"/>
    <property type="match status" value="1"/>
</dbReference>
<dbReference type="Gene3D" id="1.10.840.10">
    <property type="entry name" value="Ras guanine-nucleotide exchange factors catalytic domain"/>
    <property type="match status" value="1"/>
</dbReference>
<dbReference type="InterPro" id="IPR001895">
    <property type="entry name" value="RASGEF_cat_dom"/>
</dbReference>
<accession>A0A7U2EVV0</accession>
<keyword evidence="1 2" id="KW-0344">Guanine-nucleotide releasing factor</keyword>
<dbReference type="SUPFAM" id="SSF52540">
    <property type="entry name" value="P-loop containing nucleoside triphosphate hydrolases"/>
    <property type="match status" value="1"/>
</dbReference>
<dbReference type="AlphaFoldDB" id="A0A7U2EVV0"/>
<dbReference type="OrthoDB" id="28357at2759"/>
<dbReference type="InterPro" id="IPR008937">
    <property type="entry name" value="Ras-like_GEF"/>
</dbReference>
<dbReference type="CDD" id="cd06224">
    <property type="entry name" value="REM"/>
    <property type="match status" value="1"/>
</dbReference>
<dbReference type="Pfam" id="PF00617">
    <property type="entry name" value="RasGEF"/>
    <property type="match status" value="1"/>
</dbReference>
<dbReference type="InterPro" id="IPR000651">
    <property type="entry name" value="Ras-like_Gua-exchang_fac_N"/>
</dbReference>
<evidence type="ECO:0000313" key="7">
    <source>
        <dbReference type="Proteomes" id="UP000663193"/>
    </source>
</evidence>
<dbReference type="PROSITE" id="PS51257">
    <property type="entry name" value="PROKAR_LIPOPROTEIN"/>
    <property type="match status" value="1"/>
</dbReference>
<feature type="domain" description="N-terminal Ras-GEF" evidence="5">
    <location>
        <begin position="453"/>
        <end position="578"/>
    </location>
</feature>
<dbReference type="PANTHER" id="PTHR23113">
    <property type="entry name" value="GUANINE NUCLEOTIDE EXCHANGE FACTOR"/>
    <property type="match status" value="1"/>
</dbReference>
<feature type="compositionally biased region" description="Low complexity" evidence="3">
    <location>
        <begin position="367"/>
        <end position="382"/>
    </location>
</feature>
<protein>
    <recommendedName>
        <fullName evidence="8">Ras GEF</fullName>
    </recommendedName>
</protein>
<feature type="compositionally biased region" description="Basic and acidic residues" evidence="3">
    <location>
        <begin position="410"/>
        <end position="419"/>
    </location>
</feature>
<proteinExistence type="predicted"/>
<dbReference type="EMBL" id="CP069026">
    <property type="protein sequence ID" value="QRC94060.1"/>
    <property type="molecule type" value="Genomic_DNA"/>
</dbReference>
<feature type="region of interest" description="Disordered" evidence="3">
    <location>
        <begin position="364"/>
        <end position="446"/>
    </location>
</feature>
<dbReference type="GO" id="GO:0007264">
    <property type="term" value="P:small GTPase-mediated signal transduction"/>
    <property type="evidence" value="ECO:0007669"/>
    <property type="project" value="InterPro"/>
</dbReference>
<reference evidence="7" key="1">
    <citation type="journal article" date="2021" name="BMC Genomics">
        <title>Chromosome-level genome assembly and manually-curated proteome of model necrotroph Parastagonospora nodorum Sn15 reveals a genome-wide trove of candidate effector homologs, and redundancy of virulence-related functions within an accessory chromosome.</title>
        <authorList>
            <person name="Bertazzoni S."/>
            <person name="Jones D.A.B."/>
            <person name="Phan H.T."/>
            <person name="Tan K.-C."/>
            <person name="Hane J.K."/>
        </authorList>
    </citation>
    <scope>NUCLEOTIDE SEQUENCE [LARGE SCALE GENOMIC DNA]</scope>
    <source>
        <strain evidence="7">SN15 / ATCC MYA-4574 / FGSC 10173)</strain>
    </source>
</reference>
<dbReference type="CDD" id="cd00882">
    <property type="entry name" value="Ras_like_GTPase"/>
    <property type="match status" value="1"/>
</dbReference>
<dbReference type="SUPFAM" id="SSF48366">
    <property type="entry name" value="Ras GEF"/>
    <property type="match status" value="1"/>
</dbReference>
<dbReference type="Proteomes" id="UP000663193">
    <property type="component" value="Chromosome 4"/>
</dbReference>